<dbReference type="SUPFAM" id="SSF52540">
    <property type="entry name" value="P-loop containing nucleoside triphosphate hydrolases"/>
    <property type="match status" value="1"/>
</dbReference>
<keyword evidence="4" id="KW-1185">Reference proteome</keyword>
<feature type="coiled-coil region" evidence="1">
    <location>
        <begin position="3"/>
        <end position="64"/>
    </location>
</feature>
<feature type="compositionally biased region" description="Basic and acidic residues" evidence="2">
    <location>
        <begin position="107"/>
        <end position="124"/>
    </location>
</feature>
<evidence type="ECO:0000313" key="3">
    <source>
        <dbReference type="EMBL" id="SDZ34297.1"/>
    </source>
</evidence>
<dbReference type="AlphaFoldDB" id="A0A1H3S977"/>
<dbReference type="EMBL" id="FNOK01000061">
    <property type="protein sequence ID" value="SDZ34297.1"/>
    <property type="molecule type" value="Genomic_DNA"/>
</dbReference>
<dbReference type="Gene3D" id="3.40.50.300">
    <property type="entry name" value="P-loop containing nucleotide triphosphate hydrolases"/>
    <property type="match status" value="1"/>
</dbReference>
<dbReference type="Proteomes" id="UP000199529">
    <property type="component" value="Unassembled WGS sequence"/>
</dbReference>
<evidence type="ECO:0000256" key="2">
    <source>
        <dbReference type="SAM" id="MobiDB-lite"/>
    </source>
</evidence>
<dbReference type="STRING" id="418495.SAMN05216215_106156"/>
<evidence type="ECO:0000256" key="1">
    <source>
        <dbReference type="SAM" id="Coils"/>
    </source>
</evidence>
<accession>A0A1H3S977</accession>
<feature type="region of interest" description="Disordered" evidence="2">
    <location>
        <begin position="103"/>
        <end position="125"/>
    </location>
</feature>
<dbReference type="OrthoDB" id="3177877at2"/>
<name>A0A1H3S977_9PSEU</name>
<gene>
    <name evidence="3" type="ORF">SAMN05216215_106156</name>
</gene>
<sequence length="372" mass="41307">MAFSELDAEYKRLTRAVDDYQEHARQLASTVAPELAPSAPSVIIDQLDRRLATARENQQTARLLHQQRDDVMQQRGLADAASHTASEQLAELLQRHAMADEASLDASIDRSRRRDELQQQRSDLEDTLADSGIELTTLEQLADEHDAATLTTLLVQLEDKVDALRRDKDTALERLGEIRAGLQRHNGSAAAAHAQQAAQQQLATIGDLTEEYLRLHIAEYLLRNEIENYRARRQDSVLAHAETLFSRLTNGEYPQLEAALDDTDTPILLAHSTEDQTRRVDQLNEGARDQLYLALRLATLQENSRAGQALPLILDDIFTSFDDQRTPVGLATLAELAEPIQIIVLTHHAAVANAARELPGATVSVHNLARAV</sequence>
<keyword evidence="1" id="KW-0175">Coiled coil</keyword>
<reference evidence="4" key="1">
    <citation type="submission" date="2016-10" db="EMBL/GenBank/DDBJ databases">
        <authorList>
            <person name="Varghese N."/>
            <person name="Submissions S."/>
        </authorList>
    </citation>
    <scope>NUCLEOTIDE SEQUENCE [LARGE SCALE GENOMIC DNA]</scope>
    <source>
        <strain evidence="4">CGMCC 4.3530</strain>
    </source>
</reference>
<dbReference type="PANTHER" id="PTHR41259:SF1">
    <property type="entry name" value="DOUBLE-STRAND BREAK REPAIR RAD50 ATPASE, PUTATIVE-RELATED"/>
    <property type="match status" value="1"/>
</dbReference>
<dbReference type="RefSeq" id="WP_093276309.1">
    <property type="nucleotide sequence ID" value="NZ_FNOK01000061.1"/>
</dbReference>
<protein>
    <recommendedName>
        <fullName evidence="5">AAA domain-containing protein</fullName>
    </recommendedName>
</protein>
<organism evidence="3 4">
    <name type="scientific">Saccharopolyspora shandongensis</name>
    <dbReference type="NCBI Taxonomy" id="418495"/>
    <lineage>
        <taxon>Bacteria</taxon>
        <taxon>Bacillati</taxon>
        <taxon>Actinomycetota</taxon>
        <taxon>Actinomycetes</taxon>
        <taxon>Pseudonocardiales</taxon>
        <taxon>Pseudonocardiaceae</taxon>
        <taxon>Saccharopolyspora</taxon>
    </lineage>
</organism>
<evidence type="ECO:0008006" key="5">
    <source>
        <dbReference type="Google" id="ProtNLM"/>
    </source>
</evidence>
<evidence type="ECO:0000313" key="4">
    <source>
        <dbReference type="Proteomes" id="UP000199529"/>
    </source>
</evidence>
<dbReference type="PANTHER" id="PTHR41259">
    <property type="entry name" value="DOUBLE-STRAND BREAK REPAIR RAD50 ATPASE, PUTATIVE-RELATED"/>
    <property type="match status" value="1"/>
</dbReference>
<dbReference type="InterPro" id="IPR027417">
    <property type="entry name" value="P-loop_NTPase"/>
</dbReference>
<proteinExistence type="predicted"/>